<dbReference type="EMBL" id="KB469306">
    <property type="protein sequence ID" value="EPQ53220.1"/>
    <property type="molecule type" value="Genomic_DNA"/>
</dbReference>
<organism evidence="3 4">
    <name type="scientific">Gloeophyllum trabeum (strain ATCC 11539 / FP-39264 / Madison 617)</name>
    <name type="common">Brown rot fungus</name>
    <dbReference type="NCBI Taxonomy" id="670483"/>
    <lineage>
        <taxon>Eukaryota</taxon>
        <taxon>Fungi</taxon>
        <taxon>Dikarya</taxon>
        <taxon>Basidiomycota</taxon>
        <taxon>Agaricomycotina</taxon>
        <taxon>Agaricomycetes</taxon>
        <taxon>Gloeophyllales</taxon>
        <taxon>Gloeophyllaceae</taxon>
        <taxon>Gloeophyllum</taxon>
    </lineage>
</organism>
<keyword evidence="4" id="KW-1185">Reference proteome</keyword>
<evidence type="ECO:0000313" key="3">
    <source>
        <dbReference type="EMBL" id="EPQ53220.1"/>
    </source>
</evidence>
<feature type="domain" description="DUF6534" evidence="2">
    <location>
        <begin position="192"/>
        <end position="270"/>
    </location>
</feature>
<keyword evidence="1" id="KW-0472">Membrane</keyword>
<dbReference type="KEGG" id="gtr:GLOTRDRAFT_95220"/>
<evidence type="ECO:0000256" key="1">
    <source>
        <dbReference type="SAM" id="Phobius"/>
    </source>
</evidence>
<feature type="transmembrane region" description="Helical" evidence="1">
    <location>
        <begin position="121"/>
        <end position="142"/>
    </location>
</feature>
<feature type="transmembrane region" description="Helical" evidence="1">
    <location>
        <begin position="6"/>
        <end position="32"/>
    </location>
</feature>
<dbReference type="AlphaFoldDB" id="S7RG60"/>
<proteinExistence type="predicted"/>
<feature type="transmembrane region" description="Helical" evidence="1">
    <location>
        <begin position="249"/>
        <end position="266"/>
    </location>
</feature>
<sequence length="281" mass="31811">MLSALALMLGLLHFLATFLTSLNICGISAIVVKYHCKYMGDHPGIKWMVLKAPDSTAHKGETLSQILAIHGQWHYLVEKCGNDCLYSYWSPNAQTIPQQLCSFVTKCFFVARIWKFSEHKAMWLLAVPYTISLISLFSKLAYQTQTLLCLLHGFSQFGEVLFKYPTFLDYDPNSPQYPMIHKLLMVSAAGALITDVGITIGMCYLLHIARKLGGPSSSICEILHMITCYPIMFTWQFMTLPGTFVFDEVFYVLGMVDVNCMLAALNSREYFRGKLKHVQTL</sequence>
<dbReference type="OrthoDB" id="2535105at2759"/>
<accession>S7RG60</accession>
<dbReference type="RefSeq" id="XP_007868499.1">
    <property type="nucleotide sequence ID" value="XM_007870308.1"/>
</dbReference>
<keyword evidence="1" id="KW-0812">Transmembrane</keyword>
<keyword evidence="1" id="KW-1133">Transmembrane helix</keyword>
<evidence type="ECO:0000259" key="2">
    <source>
        <dbReference type="Pfam" id="PF20152"/>
    </source>
</evidence>
<feature type="transmembrane region" description="Helical" evidence="1">
    <location>
        <begin position="183"/>
        <end position="206"/>
    </location>
</feature>
<dbReference type="HOGENOM" id="CLU_990629_0_0_1"/>
<evidence type="ECO:0000313" key="4">
    <source>
        <dbReference type="Proteomes" id="UP000030669"/>
    </source>
</evidence>
<reference evidence="3 4" key="1">
    <citation type="journal article" date="2012" name="Science">
        <title>The Paleozoic origin of enzymatic lignin decomposition reconstructed from 31 fungal genomes.</title>
        <authorList>
            <person name="Floudas D."/>
            <person name="Binder M."/>
            <person name="Riley R."/>
            <person name="Barry K."/>
            <person name="Blanchette R.A."/>
            <person name="Henrissat B."/>
            <person name="Martinez A.T."/>
            <person name="Otillar R."/>
            <person name="Spatafora J.W."/>
            <person name="Yadav J.S."/>
            <person name="Aerts A."/>
            <person name="Benoit I."/>
            <person name="Boyd A."/>
            <person name="Carlson A."/>
            <person name="Copeland A."/>
            <person name="Coutinho P.M."/>
            <person name="de Vries R.P."/>
            <person name="Ferreira P."/>
            <person name="Findley K."/>
            <person name="Foster B."/>
            <person name="Gaskell J."/>
            <person name="Glotzer D."/>
            <person name="Gorecki P."/>
            <person name="Heitman J."/>
            <person name="Hesse C."/>
            <person name="Hori C."/>
            <person name="Igarashi K."/>
            <person name="Jurgens J.A."/>
            <person name="Kallen N."/>
            <person name="Kersten P."/>
            <person name="Kohler A."/>
            <person name="Kuees U."/>
            <person name="Kumar T.K.A."/>
            <person name="Kuo A."/>
            <person name="LaButti K."/>
            <person name="Larrondo L.F."/>
            <person name="Lindquist E."/>
            <person name="Ling A."/>
            <person name="Lombard V."/>
            <person name="Lucas S."/>
            <person name="Lundell T."/>
            <person name="Martin R."/>
            <person name="McLaughlin D.J."/>
            <person name="Morgenstern I."/>
            <person name="Morin E."/>
            <person name="Murat C."/>
            <person name="Nagy L.G."/>
            <person name="Nolan M."/>
            <person name="Ohm R.A."/>
            <person name="Patyshakuliyeva A."/>
            <person name="Rokas A."/>
            <person name="Ruiz-Duenas F.J."/>
            <person name="Sabat G."/>
            <person name="Salamov A."/>
            <person name="Samejima M."/>
            <person name="Schmutz J."/>
            <person name="Slot J.C."/>
            <person name="St John F."/>
            <person name="Stenlid J."/>
            <person name="Sun H."/>
            <person name="Sun S."/>
            <person name="Syed K."/>
            <person name="Tsang A."/>
            <person name="Wiebenga A."/>
            <person name="Young D."/>
            <person name="Pisabarro A."/>
            <person name="Eastwood D.C."/>
            <person name="Martin F."/>
            <person name="Cullen D."/>
            <person name="Grigoriev I.V."/>
            <person name="Hibbett D.S."/>
        </authorList>
    </citation>
    <scope>NUCLEOTIDE SEQUENCE [LARGE SCALE GENOMIC DNA]</scope>
    <source>
        <strain evidence="3 4">ATCC 11539</strain>
    </source>
</reference>
<dbReference type="Proteomes" id="UP000030669">
    <property type="component" value="Unassembled WGS sequence"/>
</dbReference>
<name>S7RG60_GLOTA</name>
<gene>
    <name evidence="3" type="ORF">GLOTRDRAFT_95220</name>
</gene>
<dbReference type="Pfam" id="PF20152">
    <property type="entry name" value="DUF6534"/>
    <property type="match status" value="1"/>
</dbReference>
<feature type="transmembrane region" description="Helical" evidence="1">
    <location>
        <begin position="218"/>
        <end position="237"/>
    </location>
</feature>
<protein>
    <recommendedName>
        <fullName evidence="2">DUF6534 domain-containing protein</fullName>
    </recommendedName>
</protein>
<dbReference type="InterPro" id="IPR045339">
    <property type="entry name" value="DUF6534"/>
</dbReference>
<dbReference type="GeneID" id="19309693"/>